<dbReference type="STRING" id="56107.Cylst_4837"/>
<dbReference type="AlphaFoldDB" id="K9X343"/>
<keyword evidence="3" id="KW-1185">Reference proteome</keyword>
<evidence type="ECO:0000259" key="1">
    <source>
        <dbReference type="Pfam" id="PF25164"/>
    </source>
</evidence>
<organism evidence="2 3">
    <name type="scientific">Cylindrospermum stagnale PCC 7417</name>
    <dbReference type="NCBI Taxonomy" id="56107"/>
    <lineage>
        <taxon>Bacteria</taxon>
        <taxon>Bacillati</taxon>
        <taxon>Cyanobacteriota</taxon>
        <taxon>Cyanophyceae</taxon>
        <taxon>Nostocales</taxon>
        <taxon>Nostocaceae</taxon>
        <taxon>Cylindrospermum</taxon>
    </lineage>
</organism>
<dbReference type="EMBL" id="CP003642">
    <property type="protein sequence ID" value="AFZ26893.1"/>
    <property type="molecule type" value="Genomic_DNA"/>
</dbReference>
<gene>
    <name evidence="2" type="ORF">Cylst_4837</name>
</gene>
<protein>
    <recommendedName>
        <fullName evidence="1">Competence protein CoiA-like N-terminal domain-containing protein</fullName>
    </recommendedName>
</protein>
<dbReference type="HOGENOM" id="CLU_612121_0_0_3"/>
<dbReference type="RefSeq" id="WP_015210130.1">
    <property type="nucleotide sequence ID" value="NC_019757.1"/>
</dbReference>
<dbReference type="Pfam" id="PF25164">
    <property type="entry name" value="CoiA_N"/>
    <property type="match status" value="1"/>
</dbReference>
<dbReference type="KEGG" id="csg:Cylst_4837"/>
<evidence type="ECO:0000313" key="3">
    <source>
        <dbReference type="Proteomes" id="UP000010475"/>
    </source>
</evidence>
<dbReference type="eggNOG" id="COG4469">
    <property type="taxonomic scope" value="Bacteria"/>
</dbReference>
<evidence type="ECO:0000313" key="2">
    <source>
        <dbReference type="EMBL" id="AFZ26893.1"/>
    </source>
</evidence>
<dbReference type="InterPro" id="IPR057253">
    <property type="entry name" value="CoiA-like_N"/>
</dbReference>
<reference evidence="2 3" key="1">
    <citation type="submission" date="2012-06" db="EMBL/GenBank/DDBJ databases">
        <title>Finished chromosome of genome of Cylindrospermum stagnale PCC 7417.</title>
        <authorList>
            <consortium name="US DOE Joint Genome Institute"/>
            <person name="Gugger M."/>
            <person name="Coursin T."/>
            <person name="Rippka R."/>
            <person name="Tandeau De Marsac N."/>
            <person name="Huntemann M."/>
            <person name="Wei C.-L."/>
            <person name="Han J."/>
            <person name="Detter J.C."/>
            <person name="Han C."/>
            <person name="Tapia R."/>
            <person name="Chen A."/>
            <person name="Kyrpides N."/>
            <person name="Mavromatis K."/>
            <person name="Markowitz V."/>
            <person name="Szeto E."/>
            <person name="Ivanova N."/>
            <person name="Pagani I."/>
            <person name="Pati A."/>
            <person name="Goodwin L."/>
            <person name="Nordberg H.P."/>
            <person name="Cantor M.N."/>
            <person name="Hua S.X."/>
            <person name="Woyke T."/>
            <person name="Kerfeld C.A."/>
        </authorList>
    </citation>
    <scope>NUCLEOTIDE SEQUENCE [LARGE SCALE GENOMIC DNA]</scope>
    <source>
        <strain evidence="2 3">PCC 7417</strain>
    </source>
</reference>
<proteinExistence type="predicted"/>
<dbReference type="Proteomes" id="UP000010475">
    <property type="component" value="Chromosome"/>
</dbReference>
<accession>K9X343</accession>
<name>K9X343_9NOST</name>
<feature type="domain" description="Competence protein CoiA-like N-terminal" evidence="1">
    <location>
        <begin position="30"/>
        <end position="57"/>
    </location>
</feature>
<sequence length="463" mass="53977">MDYAISMYQGGERVYAKDCDFNSYSEIGLLCPVCKQEVYLRKGDIRKSYFAHLHATNSRQVKQCSLRVSSDETATETINFIEDRGQRLKIFQQQFLSMFSIGKSKIVDDVNFNNWINSIKVENNQVIKINNIIEDCIIFLIKHRQLMENKYIIHPNIIKNKQIILQQQIALQAMSYLSENAKFNFNLRYLLFYSIYQSYKHEKYKLFQQQFTTKDIDKICQYTVKVIMLNPWISAFKTIKFNNLSNETKPNIIRINKSKISTTSIQLPIPFLCYGGKKLDQPIRYTLEVTSRRAFELTVFYHSSRNRQDEVINKKTEVMKICAGIGYLKPSFEVIPLEDKLVFSSLVDEENVNFNFHYEVIKSLALPHWIENAAQYVNLNEIAPVWLVISKLWLKATDGNATDNSTIDDIIKPQSFTELQWRKALIESANLLPNCVALQNPLKAIPENYQYLLTPIDVDVNEK</sequence>